<protein>
    <recommendedName>
        <fullName evidence="4">Glycosyltransferase 2-like domain-containing protein</fullName>
    </recommendedName>
</protein>
<dbReference type="SUPFAM" id="SSF53448">
    <property type="entry name" value="Nucleotide-diphospho-sugar transferases"/>
    <property type="match status" value="1"/>
</dbReference>
<feature type="domain" description="Glycosyltransferase 2-like" evidence="4">
    <location>
        <begin position="12"/>
        <end position="140"/>
    </location>
</feature>
<dbReference type="Proteomes" id="UP000077164">
    <property type="component" value="Unassembled WGS sequence"/>
</dbReference>
<dbReference type="Gene3D" id="3.90.550.10">
    <property type="entry name" value="Spore Coat Polysaccharide Biosynthesis Protein SpsA, Chain A"/>
    <property type="match status" value="1"/>
</dbReference>
<dbReference type="InterPro" id="IPR029044">
    <property type="entry name" value="Nucleotide-diphossugar_trans"/>
</dbReference>
<accession>A0A167YQM1</accession>
<gene>
    <name evidence="5" type="ORF">FBFR_02830</name>
</gene>
<dbReference type="AlphaFoldDB" id="A0A167YQM1"/>
<evidence type="ECO:0000259" key="4">
    <source>
        <dbReference type="Pfam" id="PF00535"/>
    </source>
</evidence>
<keyword evidence="2" id="KW-0328">Glycosyltransferase</keyword>
<dbReference type="GO" id="GO:0016757">
    <property type="term" value="F:glycosyltransferase activity"/>
    <property type="evidence" value="ECO:0007669"/>
    <property type="project" value="UniProtKB-KW"/>
</dbReference>
<dbReference type="Pfam" id="PF00535">
    <property type="entry name" value="Glycos_transf_2"/>
    <property type="match status" value="1"/>
</dbReference>
<comment type="similarity">
    <text evidence="1">Belongs to the glycosyltransferase 2 family.</text>
</comment>
<sequence>MKNADQLDSIYVIILNYQSYKDTITYVDCLQKQEKIDLNILIVDNCSPNKSYNILKDTFLEIKNIEVILSERNGGYAYGNNFGLHYLKKKEIDFIVISNNDISINDTLLLFKMTKEYKKLKNPAFVAPVMRDNGKISKMSAWKTPRFIDDLKGSLIALEFIFRNEYFYRGRQIYNTEHLSEIKPVDCLAGSFFMGVKKVFFDIGLLDENTFLYMEESIIGIKVKRLGLNNYLLYNLNYDHLSSQTISSNLSFINMHKYAFQSKMYYHKEYLNSSSSRIFLLKSLFEVWKIESSVVRKIKLYLSEKS</sequence>
<dbReference type="STRING" id="249352.SAMN05444395_10721"/>
<keyword evidence="3" id="KW-0808">Transferase</keyword>
<dbReference type="PANTHER" id="PTHR43179:SF12">
    <property type="entry name" value="GALACTOFURANOSYLTRANSFERASE GLFT2"/>
    <property type="match status" value="1"/>
</dbReference>
<dbReference type="EMBL" id="LVJE01000006">
    <property type="protein sequence ID" value="OAB29678.1"/>
    <property type="molecule type" value="Genomic_DNA"/>
</dbReference>
<reference evidence="5 6" key="1">
    <citation type="submission" date="2016-03" db="EMBL/GenBank/DDBJ databases">
        <title>Draft genome sequence of Flavobacterium fryxellicola DSM 16209.</title>
        <authorList>
            <person name="Shin S.-K."/>
            <person name="Yi H."/>
        </authorList>
    </citation>
    <scope>NUCLEOTIDE SEQUENCE [LARGE SCALE GENOMIC DNA]</scope>
    <source>
        <strain evidence="5 6">DSM 16209</strain>
    </source>
</reference>
<dbReference type="InterPro" id="IPR001173">
    <property type="entry name" value="Glyco_trans_2-like"/>
</dbReference>
<evidence type="ECO:0000313" key="5">
    <source>
        <dbReference type="EMBL" id="OAB29678.1"/>
    </source>
</evidence>
<organism evidence="5 6">
    <name type="scientific">Flavobacterium fryxellicola</name>
    <dbReference type="NCBI Taxonomy" id="249352"/>
    <lineage>
        <taxon>Bacteria</taxon>
        <taxon>Pseudomonadati</taxon>
        <taxon>Bacteroidota</taxon>
        <taxon>Flavobacteriia</taxon>
        <taxon>Flavobacteriales</taxon>
        <taxon>Flavobacteriaceae</taxon>
        <taxon>Flavobacterium</taxon>
    </lineage>
</organism>
<dbReference type="OrthoDB" id="9771846at2"/>
<evidence type="ECO:0000256" key="2">
    <source>
        <dbReference type="ARBA" id="ARBA00022676"/>
    </source>
</evidence>
<evidence type="ECO:0000256" key="3">
    <source>
        <dbReference type="ARBA" id="ARBA00022679"/>
    </source>
</evidence>
<dbReference type="RefSeq" id="WP_066076779.1">
    <property type="nucleotide sequence ID" value="NZ_FRDK01000007.1"/>
</dbReference>
<name>A0A167YQM1_9FLAO</name>
<keyword evidence="6" id="KW-1185">Reference proteome</keyword>
<comment type="caution">
    <text evidence="5">The sequence shown here is derived from an EMBL/GenBank/DDBJ whole genome shotgun (WGS) entry which is preliminary data.</text>
</comment>
<evidence type="ECO:0000256" key="1">
    <source>
        <dbReference type="ARBA" id="ARBA00006739"/>
    </source>
</evidence>
<evidence type="ECO:0000313" key="6">
    <source>
        <dbReference type="Proteomes" id="UP000077164"/>
    </source>
</evidence>
<dbReference type="PANTHER" id="PTHR43179">
    <property type="entry name" value="RHAMNOSYLTRANSFERASE WBBL"/>
    <property type="match status" value="1"/>
</dbReference>
<proteinExistence type="inferred from homology"/>